<accession>A0A182SX85</accession>
<evidence type="ECO:0008006" key="6">
    <source>
        <dbReference type="Google" id="ProtNLM"/>
    </source>
</evidence>
<dbReference type="PANTHER" id="PTHR24112">
    <property type="entry name" value="LEUCINE-RICH REPEAT, ISOFORM F-RELATED"/>
    <property type="match status" value="1"/>
</dbReference>
<dbReference type="InterPro" id="IPR032675">
    <property type="entry name" value="LRR_dom_sf"/>
</dbReference>
<protein>
    <recommendedName>
        <fullName evidence="6">Protein phosphatase 1 regulatory subunit 37</fullName>
    </recommendedName>
</protein>
<evidence type="ECO:0000256" key="3">
    <source>
        <dbReference type="SAM" id="MobiDB-lite"/>
    </source>
</evidence>
<dbReference type="InterPro" id="IPR051279">
    <property type="entry name" value="PP1-Reg/Actin-Interact_Protein"/>
</dbReference>
<keyword evidence="2" id="KW-0677">Repeat</keyword>
<evidence type="ECO:0000313" key="4">
    <source>
        <dbReference type="EnsemblMetazoa" id="AMAM015267-PA"/>
    </source>
</evidence>
<keyword evidence="1" id="KW-0433">Leucine-rich repeat</keyword>
<reference evidence="4" key="2">
    <citation type="submission" date="2020-05" db="UniProtKB">
        <authorList>
            <consortium name="EnsemblMetazoa"/>
        </authorList>
    </citation>
    <scope>IDENTIFICATION</scope>
    <source>
        <strain evidence="4">maculatus3</strain>
    </source>
</reference>
<feature type="compositionally biased region" description="Low complexity" evidence="3">
    <location>
        <begin position="273"/>
        <end position="282"/>
    </location>
</feature>
<evidence type="ECO:0000256" key="2">
    <source>
        <dbReference type="ARBA" id="ARBA00022737"/>
    </source>
</evidence>
<dbReference type="VEuPathDB" id="VectorBase:AMAM015267"/>
<dbReference type="SUPFAM" id="SSF52047">
    <property type="entry name" value="RNI-like"/>
    <property type="match status" value="1"/>
</dbReference>
<dbReference type="EnsemblMetazoa" id="AMAM015267-RA">
    <property type="protein sequence ID" value="AMAM015267-PA"/>
    <property type="gene ID" value="AMAM015267"/>
</dbReference>
<evidence type="ECO:0000313" key="5">
    <source>
        <dbReference type="Proteomes" id="UP000075901"/>
    </source>
</evidence>
<dbReference type="AlphaFoldDB" id="A0A182SX85"/>
<sequence>MPLKTVLDHLQTVDVTKGRVPLLSLKDQHLSYSGCEALEEIFKHVQYRCIDLSHSGLDDVTASIMFDIIEYYEAAQELDISDNLQMSGKSWTACINMIKKSQALNVLIMRGPMITNFQANNLAKALNTSAIHTLKLEHCVLSQEPIASLCSTLKRNKVLRELWLAHNQLCCEDALQIANLLRANLYIQLIDISNNRIGDKGVDHIVSAIVEQAVYFKEVQEKKRKSDLLTFSDLSSSLNSINSAKNYFPQRAFRSSDSVSSVVSPATDPDLDASPSPLTLTPPVTPPSTPALPACETPTTEEKQMMKKKVEKANDTLEATNGITTFVGAAEEAAVPVYTTVQQHQPDNDETNPPLPPSPLLLPTPSMLPPGAVAPSNLNLVEMSTKHS</sequence>
<keyword evidence="5" id="KW-1185">Reference proteome</keyword>
<feature type="region of interest" description="Disordered" evidence="3">
    <location>
        <begin position="343"/>
        <end position="374"/>
    </location>
</feature>
<dbReference type="Gene3D" id="3.80.10.10">
    <property type="entry name" value="Ribonuclease Inhibitor"/>
    <property type="match status" value="1"/>
</dbReference>
<evidence type="ECO:0000256" key="1">
    <source>
        <dbReference type="ARBA" id="ARBA00022614"/>
    </source>
</evidence>
<dbReference type="PANTHER" id="PTHR24112:SF9">
    <property type="entry name" value="PROTEIN PHOSPHATASE 1 REGULATORY SUBUNIT 37"/>
    <property type="match status" value="1"/>
</dbReference>
<proteinExistence type="predicted"/>
<name>A0A182SX85_9DIPT</name>
<reference evidence="5" key="1">
    <citation type="submission" date="2013-09" db="EMBL/GenBank/DDBJ databases">
        <title>The Genome Sequence of Anopheles maculatus species B.</title>
        <authorList>
            <consortium name="The Broad Institute Genomics Platform"/>
            <person name="Neafsey D.E."/>
            <person name="Besansky N."/>
            <person name="Howell P."/>
            <person name="Walton C."/>
            <person name="Young S.K."/>
            <person name="Zeng Q."/>
            <person name="Gargeya S."/>
            <person name="Fitzgerald M."/>
            <person name="Haas B."/>
            <person name="Abouelleil A."/>
            <person name="Allen A.W."/>
            <person name="Alvarado L."/>
            <person name="Arachchi H.M."/>
            <person name="Berlin A.M."/>
            <person name="Chapman S.B."/>
            <person name="Gainer-Dewar J."/>
            <person name="Goldberg J."/>
            <person name="Griggs A."/>
            <person name="Gujja S."/>
            <person name="Hansen M."/>
            <person name="Howarth C."/>
            <person name="Imamovic A."/>
            <person name="Ireland A."/>
            <person name="Larimer J."/>
            <person name="McCowan C."/>
            <person name="Murphy C."/>
            <person name="Pearson M."/>
            <person name="Poon T.W."/>
            <person name="Priest M."/>
            <person name="Roberts A."/>
            <person name="Saif S."/>
            <person name="Shea T."/>
            <person name="Sisk P."/>
            <person name="Sykes S."/>
            <person name="Wortman J."/>
            <person name="Nusbaum C."/>
            <person name="Birren B."/>
        </authorList>
    </citation>
    <scope>NUCLEOTIDE SEQUENCE [LARGE SCALE GENOMIC DNA]</scope>
    <source>
        <strain evidence="5">maculatus3</strain>
    </source>
</reference>
<feature type="compositionally biased region" description="Pro residues" evidence="3">
    <location>
        <begin position="353"/>
        <end position="368"/>
    </location>
</feature>
<dbReference type="SMART" id="SM00368">
    <property type="entry name" value="LRR_RI"/>
    <property type="match status" value="3"/>
</dbReference>
<dbReference type="Proteomes" id="UP000075901">
    <property type="component" value="Unassembled WGS sequence"/>
</dbReference>
<organism evidence="4 5">
    <name type="scientific">Anopheles maculatus</name>
    <dbReference type="NCBI Taxonomy" id="74869"/>
    <lineage>
        <taxon>Eukaryota</taxon>
        <taxon>Metazoa</taxon>
        <taxon>Ecdysozoa</taxon>
        <taxon>Arthropoda</taxon>
        <taxon>Hexapoda</taxon>
        <taxon>Insecta</taxon>
        <taxon>Pterygota</taxon>
        <taxon>Neoptera</taxon>
        <taxon>Endopterygota</taxon>
        <taxon>Diptera</taxon>
        <taxon>Nematocera</taxon>
        <taxon>Culicoidea</taxon>
        <taxon>Culicidae</taxon>
        <taxon>Anophelinae</taxon>
        <taxon>Anopheles</taxon>
        <taxon>Anopheles maculatus group</taxon>
    </lineage>
</organism>
<feature type="region of interest" description="Disordered" evidence="3">
    <location>
        <begin position="259"/>
        <end position="296"/>
    </location>
</feature>